<dbReference type="AlphaFoldDB" id="A0A1M4UQI9"/>
<dbReference type="Gene3D" id="3.40.50.720">
    <property type="entry name" value="NAD(P)-binding Rossmann-like Domain"/>
    <property type="match status" value="1"/>
</dbReference>
<dbReference type="OrthoDB" id="9786703at2"/>
<keyword evidence="6" id="KW-1185">Reference proteome</keyword>
<dbReference type="GO" id="GO:0016491">
    <property type="term" value="F:oxidoreductase activity"/>
    <property type="evidence" value="ECO:0007669"/>
    <property type="project" value="UniProtKB-KW"/>
</dbReference>
<dbReference type="InterPro" id="IPR036291">
    <property type="entry name" value="NAD(P)-bd_dom_sf"/>
</dbReference>
<feature type="domain" description="6-phosphogluconate dehydrogenase NADP-binding" evidence="3">
    <location>
        <begin position="3"/>
        <end position="155"/>
    </location>
</feature>
<dbReference type="Gene3D" id="1.10.1040.10">
    <property type="entry name" value="N-(1-d-carboxylethyl)-l-norvaline Dehydrogenase, domain 2"/>
    <property type="match status" value="1"/>
</dbReference>
<accession>A0A1M4UQI9</accession>
<dbReference type="InterPro" id="IPR051265">
    <property type="entry name" value="HIBADH-related_NP60_sf"/>
</dbReference>
<keyword evidence="2" id="KW-0560">Oxidoreductase</keyword>
<evidence type="ECO:0000313" key="5">
    <source>
        <dbReference type="EMBL" id="SHE58918.1"/>
    </source>
</evidence>
<protein>
    <submittedName>
        <fullName evidence="5">3-hydroxyisobutyrate dehydrogenase</fullName>
    </submittedName>
</protein>
<dbReference type="InterPro" id="IPR048666">
    <property type="entry name" value="RedAm-like_C"/>
</dbReference>
<gene>
    <name evidence="5" type="ORF">SAMN02745158_00931</name>
</gene>
<sequence>MQDITVVGCGVMGGSIINALLNANINVTIVDINKNAAEKFISRGAKYFASLDEAGDNDCILVNLPNHKIASGVLSNANKERLNGKMLINTTTSSPEEVSAMDQLAKDMGMMHLDAKIENYPGDIGSDKAYLIYSGCRQVFDAARNVLEAIGKAVYLGPDIIGASVIDIAVLDVHFGAIATLAESVAYCIKYKYSVESFIEQAKEILPIMLAGNYRAFSDECSNYTGSFEDASECTLRIETTAMKTILDSMHSAGVKTPCGDSILDLFQKGIESGNSSKNVVAIVNELM</sequence>
<dbReference type="PANTHER" id="PTHR43580:SF2">
    <property type="entry name" value="CYTOKINE-LIKE NUCLEAR FACTOR N-PAC"/>
    <property type="match status" value="1"/>
</dbReference>
<dbReference type="GO" id="GO:0050661">
    <property type="term" value="F:NADP binding"/>
    <property type="evidence" value="ECO:0007669"/>
    <property type="project" value="InterPro"/>
</dbReference>
<comment type="similarity">
    <text evidence="1">Belongs to the HIBADH-related family.</text>
</comment>
<dbReference type="EMBL" id="FQVI01000003">
    <property type="protein sequence ID" value="SHE58918.1"/>
    <property type="molecule type" value="Genomic_DNA"/>
</dbReference>
<dbReference type="Proteomes" id="UP000184245">
    <property type="component" value="Unassembled WGS sequence"/>
</dbReference>
<evidence type="ECO:0000259" key="4">
    <source>
        <dbReference type="Pfam" id="PF21761"/>
    </source>
</evidence>
<dbReference type="InterPro" id="IPR006115">
    <property type="entry name" value="6PGDH_NADP-bd"/>
</dbReference>
<dbReference type="Pfam" id="PF21761">
    <property type="entry name" value="RedAm-like_C"/>
    <property type="match status" value="1"/>
</dbReference>
<evidence type="ECO:0000256" key="1">
    <source>
        <dbReference type="ARBA" id="ARBA00009080"/>
    </source>
</evidence>
<dbReference type="InterPro" id="IPR015815">
    <property type="entry name" value="HIBADH-related"/>
</dbReference>
<dbReference type="PIRSF" id="PIRSF000103">
    <property type="entry name" value="HIBADH"/>
    <property type="match status" value="1"/>
</dbReference>
<feature type="domain" description="NADPH-dependent reductive aminase-like C-terminal" evidence="4">
    <location>
        <begin position="163"/>
        <end position="286"/>
    </location>
</feature>
<reference evidence="5 6" key="1">
    <citation type="submission" date="2016-11" db="EMBL/GenBank/DDBJ databases">
        <authorList>
            <person name="Jaros S."/>
            <person name="Januszkiewicz K."/>
            <person name="Wedrychowicz H."/>
        </authorList>
    </citation>
    <scope>NUCLEOTIDE SEQUENCE [LARGE SCALE GENOMIC DNA]</scope>
    <source>
        <strain evidence="5 6">DSM 17459</strain>
    </source>
</reference>
<evidence type="ECO:0000256" key="2">
    <source>
        <dbReference type="ARBA" id="ARBA00023002"/>
    </source>
</evidence>
<dbReference type="InterPro" id="IPR013328">
    <property type="entry name" value="6PGD_dom2"/>
</dbReference>
<evidence type="ECO:0000259" key="3">
    <source>
        <dbReference type="Pfam" id="PF03446"/>
    </source>
</evidence>
<organism evidence="5 6">
    <name type="scientific">Lactonifactor longoviformis DSM 17459</name>
    <dbReference type="NCBI Taxonomy" id="1122155"/>
    <lineage>
        <taxon>Bacteria</taxon>
        <taxon>Bacillati</taxon>
        <taxon>Bacillota</taxon>
        <taxon>Clostridia</taxon>
        <taxon>Eubacteriales</taxon>
        <taxon>Clostridiaceae</taxon>
        <taxon>Lactonifactor</taxon>
    </lineage>
</organism>
<dbReference type="RefSeq" id="WP_072849428.1">
    <property type="nucleotide sequence ID" value="NZ_FQVI01000003.1"/>
</dbReference>
<dbReference type="PANTHER" id="PTHR43580">
    <property type="entry name" value="OXIDOREDUCTASE GLYR1-RELATED"/>
    <property type="match status" value="1"/>
</dbReference>
<dbReference type="SUPFAM" id="SSF51735">
    <property type="entry name" value="NAD(P)-binding Rossmann-fold domains"/>
    <property type="match status" value="1"/>
</dbReference>
<name>A0A1M4UQI9_9CLOT</name>
<evidence type="ECO:0000313" key="6">
    <source>
        <dbReference type="Proteomes" id="UP000184245"/>
    </source>
</evidence>
<dbReference type="STRING" id="1122155.SAMN02745158_00931"/>
<dbReference type="Pfam" id="PF03446">
    <property type="entry name" value="NAD_binding_2"/>
    <property type="match status" value="1"/>
</dbReference>
<proteinExistence type="inferred from homology"/>